<keyword evidence="3" id="KW-1185">Reference proteome</keyword>
<protein>
    <submittedName>
        <fullName evidence="2">Uncharacterized protein</fullName>
    </submittedName>
</protein>
<name>A0ABR3VRX4_HUMIN</name>
<proteinExistence type="predicted"/>
<feature type="compositionally biased region" description="Basic residues" evidence="1">
    <location>
        <begin position="269"/>
        <end position="280"/>
    </location>
</feature>
<dbReference type="EMBL" id="JAZGSY010000001">
    <property type="protein sequence ID" value="KAL1844407.1"/>
    <property type="molecule type" value="Genomic_DNA"/>
</dbReference>
<feature type="compositionally biased region" description="Polar residues" evidence="1">
    <location>
        <begin position="102"/>
        <end position="123"/>
    </location>
</feature>
<evidence type="ECO:0000313" key="3">
    <source>
        <dbReference type="Proteomes" id="UP001583172"/>
    </source>
</evidence>
<evidence type="ECO:0000313" key="2">
    <source>
        <dbReference type="EMBL" id="KAL1844407.1"/>
    </source>
</evidence>
<evidence type="ECO:0000256" key="1">
    <source>
        <dbReference type="SAM" id="MobiDB-lite"/>
    </source>
</evidence>
<feature type="compositionally biased region" description="Polar residues" evidence="1">
    <location>
        <begin position="165"/>
        <end position="198"/>
    </location>
</feature>
<accession>A0ABR3VRX4</accession>
<reference evidence="2 3" key="1">
    <citation type="journal article" date="2024" name="Commun. Biol.">
        <title>Comparative genomic analysis of thermophilic fungi reveals convergent evolutionary adaptations and gene losses.</title>
        <authorList>
            <person name="Steindorff A.S."/>
            <person name="Aguilar-Pontes M.V."/>
            <person name="Robinson A.J."/>
            <person name="Andreopoulos B."/>
            <person name="LaButti K."/>
            <person name="Kuo A."/>
            <person name="Mondo S."/>
            <person name="Riley R."/>
            <person name="Otillar R."/>
            <person name="Haridas S."/>
            <person name="Lipzen A."/>
            <person name="Grimwood J."/>
            <person name="Schmutz J."/>
            <person name="Clum A."/>
            <person name="Reid I.D."/>
            <person name="Moisan M.C."/>
            <person name="Butler G."/>
            <person name="Nguyen T.T.M."/>
            <person name="Dewar K."/>
            <person name="Conant G."/>
            <person name="Drula E."/>
            <person name="Henrissat B."/>
            <person name="Hansel C."/>
            <person name="Singer S."/>
            <person name="Hutchinson M.I."/>
            <person name="de Vries R.P."/>
            <person name="Natvig D.O."/>
            <person name="Powell A.J."/>
            <person name="Tsang A."/>
            <person name="Grigoriev I.V."/>
        </authorList>
    </citation>
    <scope>NUCLEOTIDE SEQUENCE [LARGE SCALE GENOMIC DNA]</scope>
    <source>
        <strain evidence="2 3">CBS 620.91</strain>
    </source>
</reference>
<feature type="region of interest" description="Disordered" evidence="1">
    <location>
        <begin position="69"/>
        <end position="280"/>
    </location>
</feature>
<sequence>MAALKSARAWLEKTIQKAEAAEKRCEHIGRFSQVRSPYQVAKREAEQDQMKVQWALDQIPLIEKEMAEGKAGDAAFGAKQVTDKEYVPGTEQSDAKKPEESSPATSTVEAGSQADQPSSTGQLNRKRARSEESQEEPEQPDTKRSKTDDLTEPWSAGPQRRTRSRLTQSKPQQQSADGLPENKTQQSGETKMTRSLRSSVEDEGSAQANDAPALRRSARIAALKKKQADEDAPKATPHQDSPKPSLGKGSLKRAAAGKKKAVPQERVAKKPPRKRPRSAG</sequence>
<gene>
    <name evidence="2" type="ORF">VTJ49DRAFT_86</name>
</gene>
<organism evidence="2 3">
    <name type="scientific">Humicola insolens</name>
    <name type="common">Soft-rot fungus</name>
    <dbReference type="NCBI Taxonomy" id="85995"/>
    <lineage>
        <taxon>Eukaryota</taxon>
        <taxon>Fungi</taxon>
        <taxon>Dikarya</taxon>
        <taxon>Ascomycota</taxon>
        <taxon>Pezizomycotina</taxon>
        <taxon>Sordariomycetes</taxon>
        <taxon>Sordariomycetidae</taxon>
        <taxon>Sordariales</taxon>
        <taxon>Chaetomiaceae</taxon>
        <taxon>Mycothermus</taxon>
    </lineage>
</organism>
<feature type="compositionally biased region" description="Basic residues" evidence="1">
    <location>
        <begin position="216"/>
        <end position="225"/>
    </location>
</feature>
<feature type="compositionally biased region" description="Basic and acidic residues" evidence="1">
    <location>
        <begin position="140"/>
        <end position="149"/>
    </location>
</feature>
<comment type="caution">
    <text evidence="2">The sequence shown here is derived from an EMBL/GenBank/DDBJ whole genome shotgun (WGS) entry which is preliminary data.</text>
</comment>
<dbReference type="Proteomes" id="UP001583172">
    <property type="component" value="Unassembled WGS sequence"/>
</dbReference>